<sequence>MHICIFLPHSNKAPEQRKEYREIDELQEKERVPKFFFGRGEKMSIGRMSHICVCRNLNSMDLSVEVDSLLHCKTKNRSFFVAEVCLAFC</sequence>
<name>A0AAV4W7P0_CAEEX</name>
<evidence type="ECO:0000313" key="1">
    <source>
        <dbReference type="EMBL" id="GIY77956.1"/>
    </source>
</evidence>
<proteinExistence type="predicted"/>
<accession>A0AAV4W7P0</accession>
<gene>
    <name evidence="1" type="ORF">CEXT_291631</name>
</gene>
<dbReference type="EMBL" id="BPLR01015699">
    <property type="protein sequence ID" value="GIY77956.1"/>
    <property type="molecule type" value="Genomic_DNA"/>
</dbReference>
<evidence type="ECO:0000313" key="2">
    <source>
        <dbReference type="Proteomes" id="UP001054945"/>
    </source>
</evidence>
<dbReference type="Proteomes" id="UP001054945">
    <property type="component" value="Unassembled WGS sequence"/>
</dbReference>
<protein>
    <submittedName>
        <fullName evidence="1">Uncharacterized protein</fullName>
    </submittedName>
</protein>
<dbReference type="AlphaFoldDB" id="A0AAV4W7P0"/>
<reference evidence="1 2" key="1">
    <citation type="submission" date="2021-06" db="EMBL/GenBank/DDBJ databases">
        <title>Caerostris extrusa draft genome.</title>
        <authorList>
            <person name="Kono N."/>
            <person name="Arakawa K."/>
        </authorList>
    </citation>
    <scope>NUCLEOTIDE SEQUENCE [LARGE SCALE GENOMIC DNA]</scope>
</reference>
<comment type="caution">
    <text evidence="1">The sequence shown here is derived from an EMBL/GenBank/DDBJ whole genome shotgun (WGS) entry which is preliminary data.</text>
</comment>
<organism evidence="1 2">
    <name type="scientific">Caerostris extrusa</name>
    <name type="common">Bark spider</name>
    <name type="synonym">Caerostris bankana</name>
    <dbReference type="NCBI Taxonomy" id="172846"/>
    <lineage>
        <taxon>Eukaryota</taxon>
        <taxon>Metazoa</taxon>
        <taxon>Ecdysozoa</taxon>
        <taxon>Arthropoda</taxon>
        <taxon>Chelicerata</taxon>
        <taxon>Arachnida</taxon>
        <taxon>Araneae</taxon>
        <taxon>Araneomorphae</taxon>
        <taxon>Entelegynae</taxon>
        <taxon>Araneoidea</taxon>
        <taxon>Araneidae</taxon>
        <taxon>Caerostris</taxon>
    </lineage>
</organism>
<keyword evidence="2" id="KW-1185">Reference proteome</keyword>